<organism evidence="1">
    <name type="scientific">Rhipicephalus zambeziensis</name>
    <dbReference type="NCBI Taxonomy" id="60191"/>
    <lineage>
        <taxon>Eukaryota</taxon>
        <taxon>Metazoa</taxon>
        <taxon>Ecdysozoa</taxon>
        <taxon>Arthropoda</taxon>
        <taxon>Chelicerata</taxon>
        <taxon>Arachnida</taxon>
        <taxon>Acari</taxon>
        <taxon>Parasitiformes</taxon>
        <taxon>Ixodida</taxon>
        <taxon>Ixodoidea</taxon>
        <taxon>Ixodidae</taxon>
        <taxon>Rhipicephalinae</taxon>
        <taxon>Rhipicephalus</taxon>
        <taxon>Rhipicephalus</taxon>
    </lineage>
</organism>
<dbReference type="AlphaFoldDB" id="A0A224YKK0"/>
<evidence type="ECO:0000313" key="1">
    <source>
        <dbReference type="EMBL" id="MAA14733.1"/>
    </source>
</evidence>
<protein>
    <submittedName>
        <fullName evidence="1">Uncharacterized protein</fullName>
    </submittedName>
</protein>
<dbReference type="EMBL" id="GFPF01003587">
    <property type="protein sequence ID" value="MAA14733.1"/>
    <property type="molecule type" value="Transcribed_RNA"/>
</dbReference>
<proteinExistence type="predicted"/>
<reference evidence="1" key="1">
    <citation type="journal article" date="2017" name="Parasit. Vectors">
        <title>Sialotranscriptomics of Rhipicephalus zambeziensis reveals intricate expression profiles of secretory proteins and suggests tight temporal transcriptional regulation during blood-feeding.</title>
        <authorList>
            <person name="de Castro M.H."/>
            <person name="de Klerk D."/>
            <person name="Pienaar R."/>
            <person name="Rees D.J.G."/>
            <person name="Mans B.J."/>
        </authorList>
    </citation>
    <scope>NUCLEOTIDE SEQUENCE</scope>
    <source>
        <tissue evidence="1">Salivary glands</tissue>
    </source>
</reference>
<sequence>MRYLSSSHALGFVRSVIVRDVFLYYAGPAFLEPSITEVFYVCTCTYLHVYKCNFLTFIALCHFLSCYGPQHVEFHRVHYMLNILLLTNKY</sequence>
<name>A0A224YKK0_9ACAR</name>
<accession>A0A224YKK0</accession>